<keyword evidence="7" id="KW-1185">Reference proteome</keyword>
<feature type="compositionally biased region" description="Low complexity" evidence="4">
    <location>
        <begin position="121"/>
        <end position="131"/>
    </location>
</feature>
<dbReference type="Proteomes" id="UP000054359">
    <property type="component" value="Unassembled WGS sequence"/>
</dbReference>
<accession>A0A087TIA8</accession>
<comment type="function">
    <text evidence="1">Component of the rigid cuticle of the spider.</text>
</comment>
<dbReference type="Pfam" id="PF00379">
    <property type="entry name" value="Chitin_bind_4"/>
    <property type="match status" value="1"/>
</dbReference>
<feature type="region of interest" description="Disordered" evidence="4">
    <location>
        <begin position="121"/>
        <end position="142"/>
    </location>
</feature>
<evidence type="ECO:0000256" key="4">
    <source>
        <dbReference type="SAM" id="MobiDB-lite"/>
    </source>
</evidence>
<dbReference type="PROSITE" id="PS51155">
    <property type="entry name" value="CHIT_BIND_RR_2"/>
    <property type="match status" value="1"/>
</dbReference>
<dbReference type="PRINTS" id="PR00947">
    <property type="entry name" value="CUTICLE"/>
</dbReference>
<name>A0A087TIA8_STEMI</name>
<gene>
    <name evidence="6" type="ORF">X975_26986</name>
</gene>
<evidence type="ECO:0000313" key="7">
    <source>
        <dbReference type="Proteomes" id="UP000054359"/>
    </source>
</evidence>
<dbReference type="AlphaFoldDB" id="A0A087TIA8"/>
<dbReference type="InterPro" id="IPR031311">
    <property type="entry name" value="CHIT_BIND_RR_consensus"/>
</dbReference>
<dbReference type="PANTHER" id="PTHR10380:SF235">
    <property type="entry name" value="CUTICULAR PROTEIN 73D, ISOFORM B"/>
    <property type="match status" value="1"/>
</dbReference>
<dbReference type="EMBL" id="KK115336">
    <property type="protein sequence ID" value="KFM64847.1"/>
    <property type="molecule type" value="Genomic_DNA"/>
</dbReference>
<keyword evidence="5" id="KW-0732">Signal</keyword>
<dbReference type="GO" id="GO:0008010">
    <property type="term" value="F:structural constituent of chitin-based larval cuticle"/>
    <property type="evidence" value="ECO:0007669"/>
    <property type="project" value="TreeGrafter"/>
</dbReference>
<dbReference type="OrthoDB" id="6427684at2759"/>
<evidence type="ECO:0000256" key="3">
    <source>
        <dbReference type="PROSITE-ProRule" id="PRU00497"/>
    </source>
</evidence>
<dbReference type="InterPro" id="IPR000618">
    <property type="entry name" value="Insect_cuticle"/>
</dbReference>
<evidence type="ECO:0000313" key="6">
    <source>
        <dbReference type="EMBL" id="KFM64847.1"/>
    </source>
</evidence>
<feature type="non-terminal residue" evidence="6">
    <location>
        <position position="161"/>
    </location>
</feature>
<sequence length="161" mass="16554">MKVFIILSLVAAAVAQRAEPQYQPIPYSFNYVSETEDGGRSSHQESGDGAGRVTGSYTVNDLEGHARVVEYIADEGGFRANIRTNEPGTDNAAPADVVIESSAAGAAAPAAARSYSAPVSAPAARPAPASAGGNTVTDPRTGVRYVLVPDTDPRAARGIPV</sequence>
<reference evidence="6 7" key="1">
    <citation type="submission" date="2013-11" db="EMBL/GenBank/DDBJ databases">
        <title>Genome sequencing of Stegodyphus mimosarum.</title>
        <authorList>
            <person name="Bechsgaard J."/>
        </authorList>
    </citation>
    <scope>NUCLEOTIDE SEQUENCE [LARGE SCALE GENOMIC DNA]</scope>
</reference>
<dbReference type="PANTHER" id="PTHR10380">
    <property type="entry name" value="CUTICLE PROTEIN"/>
    <property type="match status" value="1"/>
</dbReference>
<evidence type="ECO:0000256" key="5">
    <source>
        <dbReference type="SAM" id="SignalP"/>
    </source>
</evidence>
<feature type="chain" id="PRO_5012994768" evidence="5">
    <location>
        <begin position="16"/>
        <end position="161"/>
    </location>
</feature>
<feature type="signal peptide" evidence="5">
    <location>
        <begin position="1"/>
        <end position="15"/>
    </location>
</feature>
<dbReference type="GO" id="GO:0062129">
    <property type="term" value="C:chitin-based extracellular matrix"/>
    <property type="evidence" value="ECO:0007669"/>
    <property type="project" value="TreeGrafter"/>
</dbReference>
<dbReference type="OMA" id="IPYAYQY"/>
<evidence type="ECO:0000256" key="1">
    <source>
        <dbReference type="ARBA" id="ARBA00002980"/>
    </source>
</evidence>
<organism evidence="6 7">
    <name type="scientific">Stegodyphus mimosarum</name>
    <name type="common">African social velvet spider</name>
    <dbReference type="NCBI Taxonomy" id="407821"/>
    <lineage>
        <taxon>Eukaryota</taxon>
        <taxon>Metazoa</taxon>
        <taxon>Ecdysozoa</taxon>
        <taxon>Arthropoda</taxon>
        <taxon>Chelicerata</taxon>
        <taxon>Arachnida</taxon>
        <taxon>Araneae</taxon>
        <taxon>Araneomorphae</taxon>
        <taxon>Entelegynae</taxon>
        <taxon>Eresoidea</taxon>
        <taxon>Eresidae</taxon>
        <taxon>Stegodyphus</taxon>
    </lineage>
</organism>
<dbReference type="InterPro" id="IPR050468">
    <property type="entry name" value="Cuticle_Struct_Prot"/>
</dbReference>
<proteinExistence type="predicted"/>
<keyword evidence="2 3" id="KW-0193">Cuticle</keyword>
<dbReference type="PROSITE" id="PS00233">
    <property type="entry name" value="CHIT_BIND_RR_1"/>
    <property type="match status" value="1"/>
</dbReference>
<protein>
    <submittedName>
        <fullName evidence="6">Cuticle protein 10.9</fullName>
    </submittedName>
</protein>
<evidence type="ECO:0000256" key="2">
    <source>
        <dbReference type="ARBA" id="ARBA00022460"/>
    </source>
</evidence>